<dbReference type="Pfam" id="PF09669">
    <property type="entry name" value="Phage_pRha"/>
    <property type="match status" value="1"/>
</dbReference>
<evidence type="ECO:0000256" key="1">
    <source>
        <dbReference type="SAM" id="Coils"/>
    </source>
</evidence>
<reference evidence="3 4" key="1">
    <citation type="submission" date="2014-04" db="EMBL/GenBank/DDBJ databases">
        <authorList>
            <person name="Bishop-Lilly K.A."/>
            <person name="Broomall S.M."/>
            <person name="Chain P.S."/>
            <person name="Chertkov O."/>
            <person name="Coyne S.R."/>
            <person name="Daligault H.E."/>
            <person name="Davenport K.W."/>
            <person name="Erkkila T."/>
            <person name="Frey K.G."/>
            <person name="Gibbons H.S."/>
            <person name="Gu W."/>
            <person name="Jaissle J."/>
            <person name="Johnson S.L."/>
            <person name="Koroleva G.I."/>
            <person name="Ladner J.T."/>
            <person name="Lo C.-C."/>
            <person name="Minogue T.D."/>
            <person name="Munk C."/>
            <person name="Palacios G.F."/>
            <person name="Redden C.L."/>
            <person name="Rosenzweig C.N."/>
            <person name="Scholz M.B."/>
            <person name="Teshima H."/>
            <person name="Xu Y."/>
        </authorList>
    </citation>
    <scope>NUCLEOTIDE SEQUENCE [LARGE SCALE GENOMIC DNA]</scope>
    <source>
        <strain evidence="3 4">8244</strain>
    </source>
</reference>
<dbReference type="Pfam" id="PF10552">
    <property type="entry name" value="ORF6C"/>
    <property type="match status" value="1"/>
</dbReference>
<dbReference type="InterPro" id="IPR014054">
    <property type="entry name" value="Phage_regulatory_Rha"/>
</dbReference>
<dbReference type="STRING" id="44252.DJ90_2977"/>
<evidence type="ECO:0000259" key="2">
    <source>
        <dbReference type="Pfam" id="PF10552"/>
    </source>
</evidence>
<dbReference type="EMBL" id="JMQA01000053">
    <property type="protein sequence ID" value="KFM93156.1"/>
    <property type="molecule type" value="Genomic_DNA"/>
</dbReference>
<dbReference type="NCBIfam" id="TIGR02681">
    <property type="entry name" value="phage_pRha"/>
    <property type="match status" value="1"/>
</dbReference>
<dbReference type="AlphaFoldDB" id="A0A090Y4Q1"/>
<proteinExistence type="predicted"/>
<protein>
    <submittedName>
        <fullName evidence="3">Phage regulatory, Rha family protein</fullName>
    </submittedName>
</protein>
<keyword evidence="1" id="KW-0175">Coiled coil</keyword>
<keyword evidence="4" id="KW-1185">Reference proteome</keyword>
<dbReference type="Proteomes" id="UP000029278">
    <property type="component" value="Unassembled WGS sequence"/>
</dbReference>
<sequence length="230" mass="26807">MVENNIVLPAAQTLADEHFVYVENGVIMTDSRSIADKFGKRHADVLRSIKNLECSPEFILRNFAPSEYIDRSGRKLPTYKVTRDGFTFLVTGFTGKEAARFKEDYIGAFNRMEQQLQMEYKQPENPLLLQTVKQLEERIQEVTEQMENTVTLKTSEQKVIQQAIGRRVIVLTKNEKERPELFRQLYRALYVKFEVNSYRDILKKDFEQALKFIALWKPVLATERKSASSN</sequence>
<gene>
    <name evidence="3" type="ORF">DJ90_2977</name>
</gene>
<organism evidence="3 4">
    <name type="scientific">Paenibacillus macerans</name>
    <name type="common">Bacillus macerans</name>
    <dbReference type="NCBI Taxonomy" id="44252"/>
    <lineage>
        <taxon>Bacteria</taxon>
        <taxon>Bacillati</taxon>
        <taxon>Bacillota</taxon>
        <taxon>Bacilli</taxon>
        <taxon>Bacillales</taxon>
        <taxon>Paenibacillaceae</taxon>
        <taxon>Paenibacillus</taxon>
    </lineage>
</organism>
<evidence type="ECO:0000313" key="3">
    <source>
        <dbReference type="EMBL" id="KFM93156.1"/>
    </source>
</evidence>
<dbReference type="PATRIC" id="fig|44252.3.peg.6268"/>
<comment type="caution">
    <text evidence="3">The sequence shown here is derived from an EMBL/GenBank/DDBJ whole genome shotgun (WGS) entry which is preliminary data.</text>
</comment>
<evidence type="ECO:0000313" key="4">
    <source>
        <dbReference type="Proteomes" id="UP000029278"/>
    </source>
</evidence>
<feature type="domain" description="ORF6C" evidence="2">
    <location>
        <begin position="127"/>
        <end position="224"/>
    </location>
</feature>
<name>A0A090Y4Q1_PAEMA</name>
<dbReference type="InterPro" id="IPR018878">
    <property type="entry name" value="ORF6C_dom"/>
</dbReference>
<dbReference type="HOGENOM" id="CLU_046670_2_1_9"/>
<feature type="coiled-coil region" evidence="1">
    <location>
        <begin position="125"/>
        <end position="152"/>
    </location>
</feature>
<accession>A0A090Y4Q1</accession>